<reference evidence="2" key="1">
    <citation type="submission" date="2017-02" db="UniProtKB">
        <authorList>
            <consortium name="WormBaseParasite"/>
        </authorList>
    </citation>
    <scope>IDENTIFICATION</scope>
</reference>
<accession>A0A0M3HF26</accession>
<sequence length="96" mass="11601">MHCKQSARSKRIKDGDDWVSREQFTQFLKMFLDFREKIRRKMFLIVSIVRRCGKFKAKRKNNSIFIQISKETEAYDRNANMDGMVMMIETRTKAER</sequence>
<organism evidence="1 2">
    <name type="scientific">Ascaris lumbricoides</name>
    <name type="common">Giant roundworm</name>
    <dbReference type="NCBI Taxonomy" id="6252"/>
    <lineage>
        <taxon>Eukaryota</taxon>
        <taxon>Metazoa</taxon>
        <taxon>Ecdysozoa</taxon>
        <taxon>Nematoda</taxon>
        <taxon>Chromadorea</taxon>
        <taxon>Rhabditida</taxon>
        <taxon>Spirurina</taxon>
        <taxon>Ascaridomorpha</taxon>
        <taxon>Ascaridoidea</taxon>
        <taxon>Ascarididae</taxon>
        <taxon>Ascaris</taxon>
    </lineage>
</organism>
<dbReference type="WBParaSite" id="ALUE_0000012101-mRNA-1">
    <property type="protein sequence ID" value="ALUE_0000012101-mRNA-1"/>
    <property type="gene ID" value="ALUE_0000012101"/>
</dbReference>
<evidence type="ECO:0000313" key="2">
    <source>
        <dbReference type="WBParaSite" id="ALUE_0000012101-mRNA-1"/>
    </source>
</evidence>
<evidence type="ECO:0000313" key="1">
    <source>
        <dbReference type="Proteomes" id="UP000036681"/>
    </source>
</evidence>
<dbReference type="Proteomes" id="UP000036681">
    <property type="component" value="Unplaced"/>
</dbReference>
<dbReference type="AlphaFoldDB" id="A0A0M3HF26"/>
<protein>
    <submittedName>
        <fullName evidence="2">EF-hand domain-containing protein</fullName>
    </submittedName>
</protein>
<name>A0A0M3HF26_ASCLU</name>
<proteinExistence type="predicted"/>
<keyword evidence="1" id="KW-1185">Reference proteome</keyword>